<dbReference type="AlphaFoldDB" id="A0A5B9PJG7"/>
<feature type="domain" description="DUF2383" evidence="1">
    <location>
        <begin position="13"/>
        <end position="122"/>
    </location>
</feature>
<dbReference type="InterPro" id="IPR016920">
    <property type="entry name" value="UCP029477"/>
</dbReference>
<dbReference type="InterPro" id="IPR019052">
    <property type="entry name" value="DUF2383"/>
</dbReference>
<dbReference type="PIRSF" id="PIRSF029477">
    <property type="entry name" value="UCP029477"/>
    <property type="match status" value="1"/>
</dbReference>
<evidence type="ECO:0000259" key="1">
    <source>
        <dbReference type="Pfam" id="PF09537"/>
    </source>
</evidence>
<dbReference type="EMBL" id="CP042912">
    <property type="protein sequence ID" value="QEG24852.1"/>
    <property type="molecule type" value="Genomic_DNA"/>
</dbReference>
<reference evidence="2 3" key="1">
    <citation type="submission" date="2019-08" db="EMBL/GenBank/DDBJ databases">
        <title>Deep-cultivation of Planctomycetes and their phenomic and genomic characterization uncovers novel biology.</title>
        <authorList>
            <person name="Wiegand S."/>
            <person name="Jogler M."/>
            <person name="Boedeker C."/>
            <person name="Pinto D."/>
            <person name="Vollmers J."/>
            <person name="Rivas-Marin E."/>
            <person name="Kohn T."/>
            <person name="Peeters S.H."/>
            <person name="Heuer A."/>
            <person name="Rast P."/>
            <person name="Oberbeckmann S."/>
            <person name="Bunk B."/>
            <person name="Jeske O."/>
            <person name="Meyerdierks A."/>
            <person name="Storesund J.E."/>
            <person name="Kallscheuer N."/>
            <person name="Luecker S."/>
            <person name="Lage O.M."/>
            <person name="Pohl T."/>
            <person name="Merkel B.J."/>
            <person name="Hornburger P."/>
            <person name="Mueller R.-W."/>
            <person name="Bruemmer F."/>
            <person name="Labrenz M."/>
            <person name="Spormann A.M."/>
            <person name="Op den Camp H."/>
            <person name="Overmann J."/>
            <person name="Amann R."/>
            <person name="Jetten M.S.M."/>
            <person name="Mascher T."/>
            <person name="Medema M.H."/>
            <person name="Devos D.P."/>
            <person name="Kaster A.-K."/>
            <person name="Ovreas L."/>
            <person name="Rohde M."/>
            <person name="Galperin M.Y."/>
            <person name="Jogler C."/>
        </authorList>
    </citation>
    <scope>NUCLEOTIDE SEQUENCE [LARGE SCALE GENOMIC DNA]</scope>
    <source>
        <strain evidence="2 3">FC18</strain>
    </source>
</reference>
<protein>
    <recommendedName>
        <fullName evidence="1">DUF2383 domain-containing protein</fullName>
    </recommendedName>
</protein>
<evidence type="ECO:0000313" key="2">
    <source>
        <dbReference type="EMBL" id="QEG24852.1"/>
    </source>
</evidence>
<dbReference type="InterPro" id="IPR011971">
    <property type="entry name" value="CHP02284"/>
</dbReference>
<accession>A0A5B9PJG7</accession>
<dbReference type="Gene3D" id="1.20.1260.10">
    <property type="match status" value="1"/>
</dbReference>
<dbReference type="Pfam" id="PF09537">
    <property type="entry name" value="DUF2383"/>
    <property type="match status" value="1"/>
</dbReference>
<gene>
    <name evidence="2" type="ORF">MFFC18_47750</name>
</gene>
<keyword evidence="3" id="KW-1185">Reference proteome</keyword>
<dbReference type="STRING" id="980251.GCA_001642875_00791"/>
<dbReference type="KEGG" id="mff:MFFC18_47750"/>
<organism evidence="2 3">
    <name type="scientific">Mariniblastus fucicola</name>
    <dbReference type="NCBI Taxonomy" id="980251"/>
    <lineage>
        <taxon>Bacteria</taxon>
        <taxon>Pseudomonadati</taxon>
        <taxon>Planctomycetota</taxon>
        <taxon>Planctomycetia</taxon>
        <taxon>Pirellulales</taxon>
        <taxon>Pirellulaceae</taxon>
        <taxon>Mariniblastus</taxon>
    </lineage>
</organism>
<evidence type="ECO:0000313" key="3">
    <source>
        <dbReference type="Proteomes" id="UP000322214"/>
    </source>
</evidence>
<name>A0A5B9PJG7_9BACT</name>
<dbReference type="InterPro" id="IPR012347">
    <property type="entry name" value="Ferritin-like"/>
</dbReference>
<proteinExistence type="predicted"/>
<sequence length="156" mass="17039">MSLETKTNLDESTVSGIQKLIRYNIDSANGFREAAEDIETDSIASLFRDLAVERKDLAAELQTHVQFNGENPVDSGSAMAAVHRAWINVRGMLNGGAAHPILCEAEKGEDYIKAAYEDVLKDTAGSAMNDVLTQQYAKVKAGHDRVRDLRDTVKAS</sequence>
<dbReference type="OrthoDB" id="268257at2"/>
<dbReference type="NCBIfam" id="TIGR02284">
    <property type="entry name" value="PA2169 family four-helix-bundle protein"/>
    <property type="match status" value="1"/>
</dbReference>
<dbReference type="RefSeq" id="WP_075083594.1">
    <property type="nucleotide sequence ID" value="NZ_CP042912.1"/>
</dbReference>
<dbReference type="Proteomes" id="UP000322214">
    <property type="component" value="Chromosome"/>
</dbReference>